<evidence type="ECO:0000256" key="6">
    <source>
        <dbReference type="ARBA" id="ARBA00023136"/>
    </source>
</evidence>
<dbReference type="Pfam" id="PF02321">
    <property type="entry name" value="OEP"/>
    <property type="match status" value="2"/>
</dbReference>
<dbReference type="PANTHER" id="PTHR30026:SF20">
    <property type="entry name" value="OUTER MEMBRANE PROTEIN TOLC"/>
    <property type="match status" value="1"/>
</dbReference>
<dbReference type="InterPro" id="IPR003423">
    <property type="entry name" value="OMP_efflux"/>
</dbReference>
<dbReference type="Gene3D" id="1.20.1600.10">
    <property type="entry name" value="Outer membrane efflux proteins (OEP)"/>
    <property type="match status" value="1"/>
</dbReference>
<evidence type="ECO:0000256" key="8">
    <source>
        <dbReference type="SAM" id="Coils"/>
    </source>
</evidence>
<comment type="similarity">
    <text evidence="2">Belongs to the outer membrane factor (OMF) (TC 1.B.17) family.</text>
</comment>
<evidence type="ECO:0000256" key="2">
    <source>
        <dbReference type="ARBA" id="ARBA00007613"/>
    </source>
</evidence>
<proteinExistence type="inferred from homology"/>
<keyword evidence="6" id="KW-0472">Membrane</keyword>
<organism evidence="10 11">
    <name type="scientific">Megamonas hypermegale</name>
    <dbReference type="NCBI Taxonomy" id="158847"/>
    <lineage>
        <taxon>Bacteria</taxon>
        <taxon>Bacillati</taxon>
        <taxon>Bacillota</taxon>
        <taxon>Negativicutes</taxon>
        <taxon>Selenomonadales</taxon>
        <taxon>Selenomonadaceae</taxon>
        <taxon>Megamonas</taxon>
    </lineage>
</organism>
<keyword evidence="5" id="KW-0812">Transmembrane</keyword>
<evidence type="ECO:0000256" key="7">
    <source>
        <dbReference type="ARBA" id="ARBA00023237"/>
    </source>
</evidence>
<dbReference type="EMBL" id="LT906446">
    <property type="protein sequence ID" value="SNV01131.1"/>
    <property type="molecule type" value="Genomic_DNA"/>
</dbReference>
<keyword evidence="8" id="KW-0175">Coiled coil</keyword>
<evidence type="ECO:0000256" key="4">
    <source>
        <dbReference type="ARBA" id="ARBA00022452"/>
    </source>
</evidence>
<gene>
    <name evidence="10" type="primary">tolC_2</name>
    <name evidence="10" type="ORF">SAMEA4364220_01387</name>
</gene>
<dbReference type="GO" id="GO:0015288">
    <property type="term" value="F:porin activity"/>
    <property type="evidence" value="ECO:0007669"/>
    <property type="project" value="TreeGrafter"/>
</dbReference>
<keyword evidence="9" id="KW-0732">Signal</keyword>
<evidence type="ECO:0000256" key="3">
    <source>
        <dbReference type="ARBA" id="ARBA00022448"/>
    </source>
</evidence>
<dbReference type="SUPFAM" id="SSF56954">
    <property type="entry name" value="Outer membrane efflux proteins (OEP)"/>
    <property type="match status" value="1"/>
</dbReference>
<evidence type="ECO:0000256" key="5">
    <source>
        <dbReference type="ARBA" id="ARBA00022692"/>
    </source>
</evidence>
<protein>
    <submittedName>
        <fullName evidence="10">Outer membrane protein tolC</fullName>
    </submittedName>
</protein>
<keyword evidence="11" id="KW-1185">Reference proteome</keyword>
<dbReference type="eggNOG" id="COG1538">
    <property type="taxonomic scope" value="Bacteria"/>
</dbReference>
<feature type="chain" id="PRO_5011217286" evidence="9">
    <location>
        <begin position="27"/>
        <end position="427"/>
    </location>
</feature>
<evidence type="ECO:0000256" key="9">
    <source>
        <dbReference type="SAM" id="SignalP"/>
    </source>
</evidence>
<sequence length="427" mass="46813">MANSKINTLVIILSLCMGINVPIAGAASLSINDSVQMALERNNSIKIANQDTKIAASNLKAAKGANGVSVSLSSNLSGSDGAMSSFEKGNSNGISASIPIYTGKKNELNIDNNEANLLKSQLNLERTKETVRHDTIKAYYDILEAQQNVNINQESVNNYQSHLTDVQNLYAGGAVPRSDLLRSEVALSNAQQSLILAQNTYDINVSTFRNIIKLDRAESVTLTDGFSYTPVKMSLNECLDYALSSRRDAMSAKLDLDIAKNDIDIAKAGYLPTVDFSLSTNWDKQPLPSSNDYDYRATVSANWNLFDSNITRANIEAAQAEYDKAGYTLSETLDNIDLEVRQAYLNMREAEKRFNSTALAVKQAEEDYFIATEKYRVGEGIILDVIDAELALSQARLNYSSAQYDYARYKASLEYAIGVPEGESIDG</sequence>
<comment type="subcellular location">
    <subcellularLocation>
        <location evidence="1">Cell outer membrane</location>
    </subcellularLocation>
</comment>
<dbReference type="AlphaFoldDB" id="A0A239TT15"/>
<keyword evidence="4" id="KW-1134">Transmembrane beta strand</keyword>
<dbReference type="GeneID" id="78507386"/>
<keyword evidence="7" id="KW-0998">Cell outer membrane</keyword>
<dbReference type="GO" id="GO:0009279">
    <property type="term" value="C:cell outer membrane"/>
    <property type="evidence" value="ECO:0007669"/>
    <property type="project" value="UniProtKB-SubCell"/>
</dbReference>
<dbReference type="GO" id="GO:0015562">
    <property type="term" value="F:efflux transmembrane transporter activity"/>
    <property type="evidence" value="ECO:0007669"/>
    <property type="project" value="InterPro"/>
</dbReference>
<evidence type="ECO:0000313" key="11">
    <source>
        <dbReference type="Proteomes" id="UP000215383"/>
    </source>
</evidence>
<dbReference type="PANTHER" id="PTHR30026">
    <property type="entry name" value="OUTER MEMBRANE PROTEIN TOLC"/>
    <property type="match status" value="1"/>
</dbReference>
<keyword evidence="3" id="KW-0813">Transport</keyword>
<reference evidence="10 11" key="1">
    <citation type="submission" date="2017-06" db="EMBL/GenBank/DDBJ databases">
        <authorList>
            <consortium name="Pathogen Informatics"/>
        </authorList>
    </citation>
    <scope>NUCLEOTIDE SEQUENCE [LARGE SCALE GENOMIC DNA]</scope>
    <source>
        <strain evidence="10 11">NCTC10570</strain>
    </source>
</reference>
<feature type="coiled-coil region" evidence="8">
    <location>
        <begin position="333"/>
        <end position="367"/>
    </location>
</feature>
<dbReference type="RefSeq" id="WP_027889439.1">
    <property type="nucleotide sequence ID" value="NZ_LT906446.1"/>
</dbReference>
<feature type="signal peptide" evidence="9">
    <location>
        <begin position="1"/>
        <end position="26"/>
    </location>
</feature>
<dbReference type="InterPro" id="IPR051906">
    <property type="entry name" value="TolC-like"/>
</dbReference>
<accession>A0A239TT15</accession>
<dbReference type="Proteomes" id="UP000215383">
    <property type="component" value="Chromosome 1"/>
</dbReference>
<evidence type="ECO:0000313" key="10">
    <source>
        <dbReference type="EMBL" id="SNV01131.1"/>
    </source>
</evidence>
<dbReference type="GO" id="GO:1990281">
    <property type="term" value="C:efflux pump complex"/>
    <property type="evidence" value="ECO:0007669"/>
    <property type="project" value="TreeGrafter"/>
</dbReference>
<name>A0A239TT15_9FIRM</name>
<evidence type="ECO:0000256" key="1">
    <source>
        <dbReference type="ARBA" id="ARBA00004442"/>
    </source>
</evidence>